<dbReference type="NCBIfam" id="TIGR04183">
    <property type="entry name" value="Por_Secre_tail"/>
    <property type="match status" value="1"/>
</dbReference>
<sequence>MKKLTLLCFALLSSALLYVTYAQNQCDFELKMIDSWGDGWNGNTIDVLVDGVVVLDNIQLYSSQGGGDEFSVYFAVTDGATITTVWNGGGWYANEVSYEIYDNGGNLLGSGDSGHQINVESALCFVPLSININESCHTVYQGYDPAACAELVVSVEGGTGDYSVLWSTGETSESITVCPTEQSEYTVAVSDSHSSLSASFTVLVQDVVCSNNVNNGKVLICHVDDEGNYSTLCVSANAVENHLAHGDLLGACGSVTCDTAPSCVAEVVPENGAEEVSINTEISWSGVTGIVDGYYLSIGTTSGGNDILSAQDVGNVTNYNGGAFAYNTTYYVTVTPYNGNGAAEGCMEYSFTTMENPCYKASMVSCDSGATGSTVGAPINEGMLCDYNNLGQSGGVWYTYQTDDPNMRVTIDTDGSGYDTRLGLFTGSCDALVCVDADNDSGAGLNSKLSFDAEQGTLYYIYVTGDNSEGNYSLNVSCLDTSPVMVDCDTPVNNEYCYSDNDATMFTYTSAEGLPLKLVVNAGYVEYGYDKFIVLDSDGVTELYNGYGSSGNLAGLEIVSTGDTISVMIDSDSSTSCSTRGYVSLNYDISCEIPCGYEAIETYCYGNSENTQFSYTSNDGSPVHIDFIAGSIETGYDDLRILDSDGTTVLFNNDSPYTTNLSNVSVVSTGDTVTFHVSSDISVSCGDGGRAQWEYLVSWGCPDDQADASKTAVASLGKQQVKTLEDWTIYPNPTDNGQVTLNLSKYLNQAIDVKVFDATGKLIFAQATDRLSSPKLDVALNNIPSGMYFVALQNGGEVSTKKLIVK</sequence>
<dbReference type="InterPro" id="IPR003961">
    <property type="entry name" value="FN3_dom"/>
</dbReference>
<dbReference type="eggNOG" id="COG2374">
    <property type="taxonomic scope" value="Bacteria"/>
</dbReference>
<dbReference type="SUPFAM" id="SSF49265">
    <property type="entry name" value="Fibronectin type III"/>
    <property type="match status" value="1"/>
</dbReference>
<evidence type="ECO:0000313" key="5">
    <source>
        <dbReference type="Proteomes" id="UP000028521"/>
    </source>
</evidence>
<keyword evidence="5" id="KW-1185">Reference proteome</keyword>
<protein>
    <recommendedName>
        <fullName evidence="3">Fibronectin type-III domain-containing protein</fullName>
    </recommendedName>
</protein>
<dbReference type="eggNOG" id="COG4412">
    <property type="taxonomic scope" value="Bacteria"/>
</dbReference>
<reference evidence="5" key="2">
    <citation type="submission" date="2014-07" db="EMBL/GenBank/DDBJ databases">
        <title>Genome sequence of Mangrovimonas yunxiaonensis.</title>
        <authorList>
            <person name="Li Y."/>
            <person name="Zheng T."/>
        </authorList>
    </citation>
    <scope>NUCLEOTIDE SEQUENCE [LARGE SCALE GENOMIC DNA]</scope>
    <source>
        <strain evidence="5">LY01</strain>
    </source>
</reference>
<evidence type="ECO:0000256" key="2">
    <source>
        <dbReference type="SAM" id="SignalP"/>
    </source>
</evidence>
<proteinExistence type="predicted"/>
<dbReference type="PROSITE" id="PS50853">
    <property type="entry name" value="FN3"/>
    <property type="match status" value="1"/>
</dbReference>
<name>A0A084TNH7_9FLAO</name>
<reference evidence="4 5" key="1">
    <citation type="journal article" date="2014" name="Genome Announc.">
        <title>Draft Genome Sequence of the Algicidal Bacterium Mangrovimonas yunxiaonensis Strain LY01.</title>
        <authorList>
            <person name="Li Y."/>
            <person name="Zhu H."/>
            <person name="Li C."/>
            <person name="Zhang H."/>
            <person name="Chen Z."/>
            <person name="Zheng W."/>
            <person name="Xu H."/>
            <person name="Zheng T."/>
        </authorList>
    </citation>
    <scope>NUCLEOTIDE SEQUENCE [LARGE SCALE GENOMIC DNA]</scope>
    <source>
        <strain evidence="4 5">LY01</strain>
    </source>
</reference>
<feature type="chain" id="PRO_5001782824" description="Fibronectin type-III domain-containing protein" evidence="2">
    <location>
        <begin position="25"/>
        <end position="806"/>
    </location>
</feature>
<gene>
    <name evidence="4" type="ORF">IA57_01090</name>
</gene>
<organism evidence="4 5">
    <name type="scientific">Mangrovimonas yunxiaonensis</name>
    <dbReference type="NCBI Taxonomy" id="1197477"/>
    <lineage>
        <taxon>Bacteria</taxon>
        <taxon>Pseudomonadati</taxon>
        <taxon>Bacteroidota</taxon>
        <taxon>Flavobacteriia</taxon>
        <taxon>Flavobacteriales</taxon>
        <taxon>Flavobacteriaceae</taxon>
        <taxon>Mangrovimonas</taxon>
    </lineage>
</organism>
<dbReference type="eggNOG" id="COG3291">
    <property type="taxonomic scope" value="Bacteria"/>
</dbReference>
<evidence type="ECO:0000259" key="3">
    <source>
        <dbReference type="PROSITE" id="PS50853"/>
    </source>
</evidence>
<dbReference type="Proteomes" id="UP000028521">
    <property type="component" value="Unassembled WGS sequence"/>
</dbReference>
<evidence type="ECO:0000256" key="1">
    <source>
        <dbReference type="ARBA" id="ARBA00022729"/>
    </source>
</evidence>
<accession>A0A084TNH7</accession>
<dbReference type="Gene3D" id="2.60.40.10">
    <property type="entry name" value="Immunoglobulins"/>
    <property type="match status" value="1"/>
</dbReference>
<feature type="domain" description="Fibronectin type-III" evidence="3">
    <location>
        <begin position="260"/>
        <end position="356"/>
    </location>
</feature>
<dbReference type="eggNOG" id="COG0308">
    <property type="taxonomic scope" value="Bacteria"/>
</dbReference>
<feature type="signal peptide" evidence="2">
    <location>
        <begin position="1"/>
        <end position="24"/>
    </location>
</feature>
<dbReference type="OrthoDB" id="975384at2"/>
<keyword evidence="1 2" id="KW-0732">Signal</keyword>
<dbReference type="EMBL" id="JPFK01000002">
    <property type="protein sequence ID" value="KFB02263.1"/>
    <property type="molecule type" value="Genomic_DNA"/>
</dbReference>
<dbReference type="InterPro" id="IPR036116">
    <property type="entry name" value="FN3_sf"/>
</dbReference>
<dbReference type="InterPro" id="IPR026444">
    <property type="entry name" value="Secre_tail"/>
</dbReference>
<dbReference type="AlphaFoldDB" id="A0A084TNH7"/>
<evidence type="ECO:0000313" key="4">
    <source>
        <dbReference type="EMBL" id="KFB02263.1"/>
    </source>
</evidence>
<dbReference type="RefSeq" id="WP_036118105.1">
    <property type="nucleotide sequence ID" value="NZ_BMET01000002.1"/>
</dbReference>
<comment type="caution">
    <text evidence="4">The sequence shown here is derived from an EMBL/GenBank/DDBJ whole genome shotgun (WGS) entry which is preliminary data.</text>
</comment>
<dbReference type="Pfam" id="PF18962">
    <property type="entry name" value="Por_Secre_tail"/>
    <property type="match status" value="1"/>
</dbReference>
<dbReference type="Gene3D" id="2.60.120.380">
    <property type="match status" value="1"/>
</dbReference>
<dbReference type="InterPro" id="IPR013783">
    <property type="entry name" value="Ig-like_fold"/>
</dbReference>